<dbReference type="Pfam" id="PF13649">
    <property type="entry name" value="Methyltransf_25"/>
    <property type="match status" value="1"/>
</dbReference>
<accession>A0A8H7PM15</accession>
<reference evidence="2" key="1">
    <citation type="submission" date="2020-12" db="EMBL/GenBank/DDBJ databases">
        <title>Metabolic potential, ecology and presence of endohyphal bacteria is reflected in genomic diversity of Mucoromycotina.</title>
        <authorList>
            <person name="Muszewska A."/>
            <person name="Okrasinska A."/>
            <person name="Steczkiewicz K."/>
            <person name="Drgas O."/>
            <person name="Orlowska M."/>
            <person name="Perlinska-Lenart U."/>
            <person name="Aleksandrzak-Piekarczyk T."/>
            <person name="Szatraj K."/>
            <person name="Zielenkiewicz U."/>
            <person name="Pilsyk S."/>
            <person name="Malc E."/>
            <person name="Mieczkowski P."/>
            <person name="Kruszewska J.S."/>
            <person name="Biernat P."/>
            <person name="Pawlowska J."/>
        </authorList>
    </citation>
    <scope>NUCLEOTIDE SEQUENCE</scope>
    <source>
        <strain evidence="2">WA0000067209</strain>
    </source>
</reference>
<dbReference type="Gene3D" id="3.40.50.150">
    <property type="entry name" value="Vaccinia Virus protein VP39"/>
    <property type="match status" value="1"/>
</dbReference>
<comment type="caution">
    <text evidence="2">The sequence shown here is derived from an EMBL/GenBank/DDBJ whole genome shotgun (WGS) entry which is preliminary data.</text>
</comment>
<dbReference type="AlphaFoldDB" id="A0A8H7PM15"/>
<organism evidence="2 3">
    <name type="scientific">Mortierella isabellina</name>
    <name type="common">Filamentous fungus</name>
    <name type="synonym">Umbelopsis isabellina</name>
    <dbReference type="NCBI Taxonomy" id="91625"/>
    <lineage>
        <taxon>Eukaryota</taxon>
        <taxon>Fungi</taxon>
        <taxon>Fungi incertae sedis</taxon>
        <taxon>Mucoromycota</taxon>
        <taxon>Mucoromycotina</taxon>
        <taxon>Umbelopsidomycetes</taxon>
        <taxon>Umbelopsidales</taxon>
        <taxon>Umbelopsidaceae</taxon>
        <taxon>Umbelopsis</taxon>
    </lineage>
</organism>
<feature type="domain" description="Methyltransferase" evidence="1">
    <location>
        <begin position="115"/>
        <end position="206"/>
    </location>
</feature>
<protein>
    <recommendedName>
        <fullName evidence="1">Methyltransferase domain-containing protein</fullName>
    </recommendedName>
</protein>
<keyword evidence="3" id="KW-1185">Reference proteome</keyword>
<dbReference type="CDD" id="cd02440">
    <property type="entry name" value="AdoMet_MTases"/>
    <property type="match status" value="1"/>
</dbReference>
<dbReference type="SUPFAM" id="SSF53335">
    <property type="entry name" value="S-adenosyl-L-methionine-dependent methyltransferases"/>
    <property type="match status" value="1"/>
</dbReference>
<evidence type="ECO:0000313" key="3">
    <source>
        <dbReference type="Proteomes" id="UP000654370"/>
    </source>
</evidence>
<gene>
    <name evidence="2" type="ORF">INT43_005717</name>
</gene>
<proteinExistence type="predicted"/>
<dbReference type="InterPro" id="IPR041698">
    <property type="entry name" value="Methyltransf_25"/>
</dbReference>
<evidence type="ECO:0000313" key="2">
    <source>
        <dbReference type="EMBL" id="KAG2176477.1"/>
    </source>
</evidence>
<sequence length="341" mass="38091">MEDAKLSQTLGTQAVIGQMSSIDILNQSMSTSHKDKWTSKAVNPLYLFLQQSMSISNNSDSCIEELPAESQAYYVLPSDASETERLRINHTMWKLILEGLQTAPIQDKLQKGIKVLDIGCGPGWWSIDMAKRYPNSQFVGLDISDNFSRDKLPDNLVFELANAGQCLPFEDNEFDYVFQRFLVMGLPAVQYAFVVEEIKRVLKPGGTVEILEMVSSYDNPSPAFDCIGIWSKLIYHETYQFFGIGLDPQVARTVGAMLNHSGFTDVTDNLHQVPIGNWGGRIGALFLDVQKLALPAVMSIVLQLDLTQRPTFIKTMQEAFADAPNYKTSCEFHLVCAVKPT</sequence>
<dbReference type="PANTHER" id="PTHR43591:SF24">
    <property type="entry name" value="2-METHOXY-6-POLYPRENYL-1,4-BENZOQUINOL METHYLASE, MITOCHONDRIAL"/>
    <property type="match status" value="1"/>
</dbReference>
<evidence type="ECO:0000259" key="1">
    <source>
        <dbReference type="Pfam" id="PF13649"/>
    </source>
</evidence>
<dbReference type="GO" id="GO:0008168">
    <property type="term" value="F:methyltransferase activity"/>
    <property type="evidence" value="ECO:0007669"/>
    <property type="project" value="TreeGrafter"/>
</dbReference>
<dbReference type="EMBL" id="JAEPQZ010000010">
    <property type="protein sequence ID" value="KAG2176477.1"/>
    <property type="molecule type" value="Genomic_DNA"/>
</dbReference>
<dbReference type="OrthoDB" id="2013972at2759"/>
<dbReference type="InterPro" id="IPR029063">
    <property type="entry name" value="SAM-dependent_MTases_sf"/>
</dbReference>
<name>A0A8H7PM15_MORIS</name>
<dbReference type="PANTHER" id="PTHR43591">
    <property type="entry name" value="METHYLTRANSFERASE"/>
    <property type="match status" value="1"/>
</dbReference>
<dbReference type="Proteomes" id="UP000654370">
    <property type="component" value="Unassembled WGS sequence"/>
</dbReference>